<dbReference type="EMBL" id="QTSX02005760">
    <property type="protein sequence ID" value="KAJ9057863.1"/>
    <property type="molecule type" value="Genomic_DNA"/>
</dbReference>
<dbReference type="Proteomes" id="UP001165960">
    <property type="component" value="Unassembled WGS sequence"/>
</dbReference>
<protein>
    <submittedName>
        <fullName evidence="1">Uncharacterized protein</fullName>
    </submittedName>
</protein>
<evidence type="ECO:0000313" key="1">
    <source>
        <dbReference type="EMBL" id="KAJ9057863.1"/>
    </source>
</evidence>
<proteinExistence type="predicted"/>
<keyword evidence="2" id="KW-1185">Reference proteome</keyword>
<accession>A0ACC2S6I3</accession>
<sequence length="94" mass="10591">MYQVITTIVSGQAPEQEPITKEILIKFVPDLLCAVIGMSLKNPGIVVPSKTKDGTCMKLYCLGCKENKTLQLSALDQHKNFYFPKEKNKIFQEI</sequence>
<name>A0ACC2S6I3_9FUNG</name>
<organism evidence="1 2">
    <name type="scientific">Entomophthora muscae</name>
    <dbReference type="NCBI Taxonomy" id="34485"/>
    <lineage>
        <taxon>Eukaryota</taxon>
        <taxon>Fungi</taxon>
        <taxon>Fungi incertae sedis</taxon>
        <taxon>Zoopagomycota</taxon>
        <taxon>Entomophthoromycotina</taxon>
        <taxon>Entomophthoromycetes</taxon>
        <taxon>Entomophthorales</taxon>
        <taxon>Entomophthoraceae</taxon>
        <taxon>Entomophthora</taxon>
    </lineage>
</organism>
<comment type="caution">
    <text evidence="1">The sequence shown here is derived from an EMBL/GenBank/DDBJ whole genome shotgun (WGS) entry which is preliminary data.</text>
</comment>
<evidence type="ECO:0000313" key="2">
    <source>
        <dbReference type="Proteomes" id="UP001165960"/>
    </source>
</evidence>
<gene>
    <name evidence="1" type="ORF">DSO57_1018467</name>
</gene>
<reference evidence="1" key="1">
    <citation type="submission" date="2022-04" db="EMBL/GenBank/DDBJ databases">
        <title>Genome of the entomopathogenic fungus Entomophthora muscae.</title>
        <authorList>
            <person name="Elya C."/>
            <person name="Lovett B.R."/>
            <person name="Lee E."/>
            <person name="Macias A.M."/>
            <person name="Hajek A.E."/>
            <person name="De Bivort B.L."/>
            <person name="Kasson M.T."/>
            <person name="De Fine Licht H.H."/>
            <person name="Stajich J.E."/>
        </authorList>
    </citation>
    <scope>NUCLEOTIDE SEQUENCE</scope>
    <source>
        <strain evidence="1">Berkeley</strain>
    </source>
</reference>